<dbReference type="InterPro" id="IPR005235">
    <property type="entry name" value="YmdB-like"/>
</dbReference>
<name>A0ABT1V5R6_9ACTN</name>
<dbReference type="Pfam" id="PF13277">
    <property type="entry name" value="YmdB"/>
    <property type="match status" value="1"/>
</dbReference>
<dbReference type="RefSeq" id="WP_256653497.1">
    <property type="nucleotide sequence ID" value="NZ_JANIAA010000027.1"/>
</dbReference>
<accession>A0ABT1V5R6</accession>
<dbReference type="EMBL" id="JANIAA010000027">
    <property type="protein sequence ID" value="MCQ8192637.1"/>
    <property type="molecule type" value="Genomic_DNA"/>
</dbReference>
<reference evidence="1 2" key="1">
    <citation type="submission" date="2022-07" db="EMBL/GenBank/DDBJ databases">
        <authorList>
            <person name="Phongsopitanun W."/>
            <person name="Tanasupawat S."/>
        </authorList>
    </citation>
    <scope>NUCLEOTIDE SEQUENCE [LARGE SCALE GENOMIC DNA]</scope>
    <source>
        <strain evidence="1 2">RCU-064</strain>
    </source>
</reference>
<dbReference type="Proteomes" id="UP001204746">
    <property type="component" value="Unassembled WGS sequence"/>
</dbReference>
<dbReference type="InterPro" id="IPR029052">
    <property type="entry name" value="Metallo-depent_PP-like"/>
</dbReference>
<sequence>MKVLFLGDVVGPEAAEYVVERMPSLRAEVSADAVVVNAENAEQSGPRIRTGFGMTRALADRLRGAGVDVITSGNHAWDGEMTTVESALAHPRVVRPANMPDGLPGRGSVTIDVHGEKLTVLNLMSRSAVVEPNPLFQRWLASPDGVQPLWPAWRAADKAGAVLVDLHGLVISEKHAFAHAVDGTAAAVLGTHTHEATYHLHRLPGGTALVTDVGMTGRLGGVTGIDPLHWVAGLQGDDPAKLPPYELATGPMTLGAVVLTIEGGRTTELERVF</sequence>
<gene>
    <name evidence="1" type="ORF">NP777_31070</name>
</gene>
<dbReference type="PANTHER" id="PTHR36303:SF1">
    <property type="entry name" value="2',3'-CYCLIC-NUCLEOTIDE 2'-PHOSPHODIESTERASE"/>
    <property type="match status" value="1"/>
</dbReference>
<dbReference type="PANTHER" id="PTHR36303">
    <property type="entry name" value="2',3'-CYCLIC-NUCLEOTIDE 2'-PHOSPHODIESTERASE"/>
    <property type="match status" value="1"/>
</dbReference>
<proteinExistence type="predicted"/>
<dbReference type="Gene3D" id="3.60.21.10">
    <property type="match status" value="1"/>
</dbReference>
<keyword evidence="2" id="KW-1185">Reference proteome</keyword>
<protein>
    <submittedName>
        <fullName evidence="1">YmdB family metallophosphoesterase</fullName>
    </submittedName>
</protein>
<evidence type="ECO:0000313" key="1">
    <source>
        <dbReference type="EMBL" id="MCQ8192637.1"/>
    </source>
</evidence>
<dbReference type="SUPFAM" id="SSF56300">
    <property type="entry name" value="Metallo-dependent phosphatases"/>
    <property type="match status" value="1"/>
</dbReference>
<organism evidence="1 2">
    <name type="scientific">Streptomyces rugosispiralis</name>
    <dbReference type="NCBI Taxonomy" id="2967341"/>
    <lineage>
        <taxon>Bacteria</taxon>
        <taxon>Bacillati</taxon>
        <taxon>Actinomycetota</taxon>
        <taxon>Actinomycetes</taxon>
        <taxon>Kitasatosporales</taxon>
        <taxon>Streptomycetaceae</taxon>
        <taxon>Streptomyces</taxon>
    </lineage>
</organism>
<comment type="caution">
    <text evidence="1">The sequence shown here is derived from an EMBL/GenBank/DDBJ whole genome shotgun (WGS) entry which is preliminary data.</text>
</comment>
<evidence type="ECO:0000313" key="2">
    <source>
        <dbReference type="Proteomes" id="UP001204746"/>
    </source>
</evidence>